<dbReference type="AlphaFoldDB" id="A0A7S1YY41"/>
<evidence type="ECO:0000256" key="1">
    <source>
        <dbReference type="SAM" id="Coils"/>
    </source>
</evidence>
<dbReference type="PROSITE" id="PS51257">
    <property type="entry name" value="PROKAR_LIPOPROTEIN"/>
    <property type="match status" value="1"/>
</dbReference>
<protein>
    <submittedName>
        <fullName evidence="2">Uncharacterized protein</fullName>
    </submittedName>
</protein>
<gene>
    <name evidence="2" type="ORF">DBRI1063_LOCUS7270</name>
</gene>
<dbReference type="EMBL" id="HBGN01011414">
    <property type="protein sequence ID" value="CAD9322906.1"/>
    <property type="molecule type" value="Transcribed_RNA"/>
</dbReference>
<accession>A0A7S1YY41</accession>
<reference evidence="2" key="1">
    <citation type="submission" date="2021-01" db="EMBL/GenBank/DDBJ databases">
        <authorList>
            <person name="Corre E."/>
            <person name="Pelletier E."/>
            <person name="Niang G."/>
            <person name="Scheremetjew M."/>
            <person name="Finn R."/>
            <person name="Kale V."/>
            <person name="Holt S."/>
            <person name="Cochrane G."/>
            <person name="Meng A."/>
            <person name="Brown T."/>
            <person name="Cohen L."/>
        </authorList>
    </citation>
    <scope>NUCLEOTIDE SEQUENCE</scope>
    <source>
        <strain evidence="2">Pop2</strain>
    </source>
</reference>
<sequence>MRDPQTGFYPFMMAACSTNTIADLKHGKDGEEPEFVAVKTRSSSQEEKIDLAIVNTIYCLLRWYPEVLTARTSKAESKYLWRKYDEFMETNKELEIKLANTELELEKRMSAEELKAIDGERKKEEMQERRDLCKSRSDRLEINSTLAMSPMTGLSKTILKPTFTSNPH</sequence>
<keyword evidence="1" id="KW-0175">Coiled coil</keyword>
<feature type="coiled-coil region" evidence="1">
    <location>
        <begin position="84"/>
        <end position="143"/>
    </location>
</feature>
<proteinExistence type="predicted"/>
<name>A0A7S1YY41_9STRA</name>
<evidence type="ECO:0000313" key="2">
    <source>
        <dbReference type="EMBL" id="CAD9322906.1"/>
    </source>
</evidence>
<organism evidence="2">
    <name type="scientific">Ditylum brightwellii</name>
    <dbReference type="NCBI Taxonomy" id="49249"/>
    <lineage>
        <taxon>Eukaryota</taxon>
        <taxon>Sar</taxon>
        <taxon>Stramenopiles</taxon>
        <taxon>Ochrophyta</taxon>
        <taxon>Bacillariophyta</taxon>
        <taxon>Mediophyceae</taxon>
        <taxon>Lithodesmiophycidae</taxon>
        <taxon>Lithodesmiales</taxon>
        <taxon>Lithodesmiaceae</taxon>
        <taxon>Ditylum</taxon>
    </lineage>
</organism>